<comment type="caution">
    <text evidence="5">The sequence shown here is derived from an EMBL/GenBank/DDBJ whole genome shotgun (WGS) entry which is preliminary data.</text>
</comment>
<reference evidence="6" key="1">
    <citation type="journal article" date="2019" name="Int. J. Syst. Evol. Microbiol.">
        <title>The Global Catalogue of Microorganisms (GCM) 10K type strain sequencing project: providing services to taxonomists for standard genome sequencing and annotation.</title>
        <authorList>
            <consortium name="The Broad Institute Genomics Platform"/>
            <consortium name="The Broad Institute Genome Sequencing Center for Infectious Disease"/>
            <person name="Wu L."/>
            <person name="Ma J."/>
        </authorList>
    </citation>
    <scope>NUCLEOTIDE SEQUENCE [LARGE SCALE GENOMIC DNA]</scope>
    <source>
        <strain evidence="6">CCUG 49018</strain>
    </source>
</reference>
<keyword evidence="2" id="KW-0436">Ligase</keyword>
<dbReference type="Pfam" id="PF00501">
    <property type="entry name" value="AMP-binding"/>
    <property type="match status" value="1"/>
</dbReference>
<dbReference type="Gene3D" id="3.30.300.30">
    <property type="match status" value="1"/>
</dbReference>
<dbReference type="EMBL" id="JBHTMB010000020">
    <property type="protein sequence ID" value="MFD1232240.1"/>
    <property type="molecule type" value="Genomic_DNA"/>
</dbReference>
<feature type="domain" description="AMP-binding enzyme C-terminal" evidence="4">
    <location>
        <begin position="458"/>
        <end position="534"/>
    </location>
</feature>
<evidence type="ECO:0000313" key="6">
    <source>
        <dbReference type="Proteomes" id="UP001597182"/>
    </source>
</evidence>
<dbReference type="Gene3D" id="3.40.50.12780">
    <property type="entry name" value="N-terminal domain of ligase-like"/>
    <property type="match status" value="1"/>
</dbReference>
<proteinExistence type="inferred from homology"/>
<evidence type="ECO:0000259" key="4">
    <source>
        <dbReference type="Pfam" id="PF13193"/>
    </source>
</evidence>
<keyword evidence="6" id="KW-1185">Reference proteome</keyword>
<organism evidence="5 6">
    <name type="scientific">Pseudonocardia benzenivorans</name>
    <dbReference type="NCBI Taxonomy" id="228005"/>
    <lineage>
        <taxon>Bacteria</taxon>
        <taxon>Bacillati</taxon>
        <taxon>Actinomycetota</taxon>
        <taxon>Actinomycetes</taxon>
        <taxon>Pseudonocardiales</taxon>
        <taxon>Pseudonocardiaceae</taxon>
        <taxon>Pseudonocardia</taxon>
    </lineage>
</organism>
<accession>A0ABW3VBZ2</accession>
<gene>
    <name evidence="5" type="ORF">ACFQ34_02990</name>
</gene>
<dbReference type="InterPro" id="IPR025110">
    <property type="entry name" value="AMP-bd_C"/>
</dbReference>
<dbReference type="RefSeq" id="WP_339122595.1">
    <property type="nucleotide sequence ID" value="NZ_BAABKS010000055.1"/>
</dbReference>
<dbReference type="PANTHER" id="PTHR43201:SF5">
    <property type="entry name" value="MEDIUM-CHAIN ACYL-COA LIGASE ACSF2, MITOCHONDRIAL"/>
    <property type="match status" value="1"/>
</dbReference>
<dbReference type="InterPro" id="IPR000873">
    <property type="entry name" value="AMP-dep_synth/lig_dom"/>
</dbReference>
<dbReference type="InterPro" id="IPR042099">
    <property type="entry name" value="ANL_N_sf"/>
</dbReference>
<dbReference type="PROSITE" id="PS00455">
    <property type="entry name" value="AMP_BINDING"/>
    <property type="match status" value="1"/>
</dbReference>
<comment type="similarity">
    <text evidence="1">Belongs to the ATP-dependent AMP-binding enzyme family.</text>
</comment>
<evidence type="ECO:0000313" key="5">
    <source>
        <dbReference type="EMBL" id="MFD1232240.1"/>
    </source>
</evidence>
<dbReference type="InterPro" id="IPR045851">
    <property type="entry name" value="AMP-bd_C_sf"/>
</dbReference>
<sequence length="555" mass="59322">MTVTTLTTDFDAAYRAEMAPYWPGRTLLDHLDEAVAAHPDKPAIIGHVAGAGGAPQRFSVTYRELLDAADRIAAGLLDLGVEPGRVVAAQLPNWWELAALHLGCLRVGAVTNALMPIFRRRELEFMLGLAESAVFVVPETFNGFDHGALARELQPALPALRHILSVRPGGGGTFDGLLLGRAPTDADRAEFTRRAPGPGDVVQLAYTSGTTGEPKGVLITPDVALCNVRDFADRLGLTGDDVVLMASPLAHQTGFLYGLMMPIVRGQTAVLQDVWKPARATEIVRTEGVTFTMASTPFLSDLTAQAEADPDAFTTFRLFLCAGAPVPRELVRRATTALSARISSGWGMSEMGAVTITGPDDPDSRVFETDGHPLPGVWLKIVGTDGNEAAPDEEGRLLVRAASLFGGYLHRPELRGLDDEGWFDTGDLARVDADGYLRITGRSKDIIIRGGENVPVVEIENLLYAHPAVAEVALVAMPDERLGERACAFVVPAPGAAPTLDELTGHLRAQGTAANYLPERLELIDALPRTLTGKIQKFKLRERLAASPGNGEVGS</sequence>
<name>A0ABW3VBZ2_9PSEU</name>
<dbReference type="Pfam" id="PF13193">
    <property type="entry name" value="AMP-binding_C"/>
    <property type="match status" value="1"/>
</dbReference>
<dbReference type="InterPro" id="IPR020845">
    <property type="entry name" value="AMP-binding_CS"/>
</dbReference>
<evidence type="ECO:0000259" key="3">
    <source>
        <dbReference type="Pfam" id="PF00501"/>
    </source>
</evidence>
<evidence type="ECO:0000256" key="2">
    <source>
        <dbReference type="ARBA" id="ARBA00022598"/>
    </source>
</evidence>
<evidence type="ECO:0000256" key="1">
    <source>
        <dbReference type="ARBA" id="ARBA00006432"/>
    </source>
</evidence>
<dbReference type="Proteomes" id="UP001597182">
    <property type="component" value="Unassembled WGS sequence"/>
</dbReference>
<dbReference type="SUPFAM" id="SSF56801">
    <property type="entry name" value="Acetyl-CoA synthetase-like"/>
    <property type="match status" value="1"/>
</dbReference>
<dbReference type="PANTHER" id="PTHR43201">
    <property type="entry name" value="ACYL-COA SYNTHETASE"/>
    <property type="match status" value="1"/>
</dbReference>
<protein>
    <submittedName>
        <fullName evidence="5">AMP-binding protein</fullName>
    </submittedName>
</protein>
<feature type="domain" description="AMP-dependent synthetase/ligase" evidence="3">
    <location>
        <begin position="32"/>
        <end position="409"/>
    </location>
</feature>